<protein>
    <recommendedName>
        <fullName evidence="4">Sec1 family domain-containing protein 2-like</fullName>
    </recommendedName>
</protein>
<dbReference type="Gene3D" id="3.40.50.1910">
    <property type="match status" value="1"/>
</dbReference>
<keyword evidence="3" id="KW-1185">Reference proteome</keyword>
<dbReference type="Pfam" id="PF00995">
    <property type="entry name" value="Sec1"/>
    <property type="match status" value="1"/>
</dbReference>
<dbReference type="AlphaFoldDB" id="A0AAD7YXN4"/>
<reference evidence="2" key="1">
    <citation type="submission" date="2023-03" db="EMBL/GenBank/DDBJ databases">
        <title>Chromosome-level genomes of two armyworms, Mythimna separata and Mythimna loreyi, provide insights into the biosynthesis and reception of sex pheromones.</title>
        <authorList>
            <person name="Zhao H."/>
        </authorList>
    </citation>
    <scope>NUCLEOTIDE SEQUENCE</scope>
    <source>
        <strain evidence="2">BeijingLab</strain>
        <tissue evidence="2">Pupa</tissue>
    </source>
</reference>
<name>A0AAD7YXN4_MYTSE</name>
<gene>
    <name evidence="2" type="ORF">PYW07_004415</name>
</gene>
<sequence>MSSASVKEFGKAWWSEVYNRIIGAVVFLDDASAECLHWDGGLFNLLSGGAVAVKSLSPFEVCRKDQKKAVFITQTTNTQLRTISEIIRHSDLTHVILISCVSLDVVYLEVNDGRDVNDVMVSGRAPIEATKQLEMMLIGWIGKTQSAVEVVHIPIFTIALTNVVFVTPPYHDIYPLFFDKLIPDTPSIDLHTLSNEERSQARRLTSGLNNMLDSMNLKEDVFYIGTYGSLVAGILENSPICIARRRNCLHPASLIIVDRTLDLCGVTSFSTESVLDKIMSALPRFPGHSNEVAVDVSPLCEANVINHPEDVQLSPGCLYHANDDACVQTYEYMINKSHKEVMFDLYNKLSKIDVQKSPSPKTLLKVTPQSVEKIVTASKGNYEIIIKHMGVLQQALAVVQTLKSPKRSQQELLMSLEKQVLQNLAASRDSTSVLHQISHLIKTRKDRNLPLENLLALLVHVYSLVGTEVSFSKQHEESLTETLSVAIFEDHKSLYQKNVETGVIVTPEECDAASKRVMSQLKDIAQMRRVLHKYNSVLKPCETGVGHEYKGVLQQMVDDLVDTERPDMTDLKHRNDSIKDLLRSGLNILTSKKTRNSKHPLDNPTIIIFVVGGITAEECKRLHRSVITSGIDNTVLIGSTKLVTPVEAMRDVLPL</sequence>
<proteinExistence type="inferred from homology"/>
<dbReference type="InterPro" id="IPR001619">
    <property type="entry name" value="Sec1-like"/>
</dbReference>
<evidence type="ECO:0008006" key="4">
    <source>
        <dbReference type="Google" id="ProtNLM"/>
    </source>
</evidence>
<comment type="similarity">
    <text evidence="1">Belongs to the STXBP/unc-18/SEC1 family.</text>
</comment>
<dbReference type="Proteomes" id="UP001231518">
    <property type="component" value="Chromosome 16"/>
</dbReference>
<dbReference type="EMBL" id="JARGEI010000005">
    <property type="protein sequence ID" value="KAJ8731251.1"/>
    <property type="molecule type" value="Genomic_DNA"/>
</dbReference>
<comment type="caution">
    <text evidence="2">The sequence shown here is derived from an EMBL/GenBank/DDBJ whole genome shotgun (WGS) entry which is preliminary data.</text>
</comment>
<dbReference type="InterPro" id="IPR036045">
    <property type="entry name" value="Sec1-like_sf"/>
</dbReference>
<evidence type="ECO:0000256" key="1">
    <source>
        <dbReference type="ARBA" id="ARBA00009884"/>
    </source>
</evidence>
<dbReference type="GO" id="GO:0016192">
    <property type="term" value="P:vesicle-mediated transport"/>
    <property type="evidence" value="ECO:0007669"/>
    <property type="project" value="InterPro"/>
</dbReference>
<organism evidence="2 3">
    <name type="scientific">Mythimna separata</name>
    <name type="common">Oriental armyworm</name>
    <name type="synonym">Pseudaletia separata</name>
    <dbReference type="NCBI Taxonomy" id="271217"/>
    <lineage>
        <taxon>Eukaryota</taxon>
        <taxon>Metazoa</taxon>
        <taxon>Ecdysozoa</taxon>
        <taxon>Arthropoda</taxon>
        <taxon>Hexapoda</taxon>
        <taxon>Insecta</taxon>
        <taxon>Pterygota</taxon>
        <taxon>Neoptera</taxon>
        <taxon>Endopterygota</taxon>
        <taxon>Lepidoptera</taxon>
        <taxon>Glossata</taxon>
        <taxon>Ditrysia</taxon>
        <taxon>Noctuoidea</taxon>
        <taxon>Noctuidae</taxon>
        <taxon>Noctuinae</taxon>
        <taxon>Hadenini</taxon>
        <taxon>Mythimna</taxon>
    </lineage>
</organism>
<evidence type="ECO:0000313" key="3">
    <source>
        <dbReference type="Proteomes" id="UP001231518"/>
    </source>
</evidence>
<dbReference type="PANTHER" id="PTHR11679">
    <property type="entry name" value="VESICLE PROTEIN SORTING-ASSOCIATED"/>
    <property type="match status" value="1"/>
</dbReference>
<evidence type="ECO:0000313" key="2">
    <source>
        <dbReference type="EMBL" id="KAJ8731251.1"/>
    </source>
</evidence>
<dbReference type="SUPFAM" id="SSF56815">
    <property type="entry name" value="Sec1/munc18-like (SM) proteins"/>
    <property type="match status" value="1"/>
</dbReference>
<dbReference type="InterPro" id="IPR027482">
    <property type="entry name" value="Sec1-like_dom2"/>
</dbReference>
<accession>A0AAD7YXN4</accession>